<dbReference type="InterPro" id="IPR018553">
    <property type="entry name" value="E2_Ub-conjug_enz"/>
</dbReference>
<dbReference type="InterPro" id="IPR057668">
    <property type="entry name" value="E2_Ub-conjug_enz_C"/>
</dbReference>
<protein>
    <recommendedName>
        <fullName evidence="1">Non-canonical E2 ubiquitin-conjugating enzyme C-terminal domain-containing protein</fullName>
    </recommendedName>
</protein>
<gene>
    <name evidence="2" type="ORF">DD237_005606</name>
</gene>
<evidence type="ECO:0000313" key="3">
    <source>
        <dbReference type="Proteomes" id="UP000286097"/>
    </source>
</evidence>
<evidence type="ECO:0000313" key="2">
    <source>
        <dbReference type="EMBL" id="RQM13184.1"/>
    </source>
</evidence>
<dbReference type="VEuPathDB" id="FungiDB:DD237_005606"/>
<evidence type="ECO:0000259" key="1">
    <source>
        <dbReference type="Pfam" id="PF09418"/>
    </source>
</evidence>
<dbReference type="PANTHER" id="PTHR31560:SF0">
    <property type="entry name" value="UPF0652 PROTEIN C22H10.08"/>
    <property type="match status" value="1"/>
</dbReference>
<dbReference type="AlphaFoldDB" id="A0A425C833"/>
<feature type="domain" description="Non-canonical E2 ubiquitin-conjugating enzyme C-terminal" evidence="1">
    <location>
        <begin position="8"/>
        <end position="102"/>
    </location>
</feature>
<comment type="caution">
    <text evidence="2">The sequence shown here is derived from an EMBL/GenBank/DDBJ whole genome shotgun (WGS) entry which is preliminary data.</text>
</comment>
<dbReference type="EMBL" id="QKXF01000278">
    <property type="protein sequence ID" value="RQM13184.1"/>
    <property type="molecule type" value="Genomic_DNA"/>
</dbReference>
<sequence>MHSCLRLDRQYKYVRQYLTLWREIAHDMFCLWCLTDEDLLTDVTRYELTDTGQGLHCIQPAPRVFRAMHVILHSTMRSLDSWVGSSVIRFGDKNVPNALMFIITPRWGIFCVQSSRLSIVLSPCVSLQKLEDM</sequence>
<dbReference type="Proteomes" id="UP000286097">
    <property type="component" value="Unassembled WGS sequence"/>
</dbReference>
<organism evidence="2 3">
    <name type="scientific">Peronospora effusa</name>
    <dbReference type="NCBI Taxonomy" id="542832"/>
    <lineage>
        <taxon>Eukaryota</taxon>
        <taxon>Sar</taxon>
        <taxon>Stramenopiles</taxon>
        <taxon>Oomycota</taxon>
        <taxon>Peronosporomycetes</taxon>
        <taxon>Peronosporales</taxon>
        <taxon>Peronosporaceae</taxon>
        <taxon>Peronospora</taxon>
    </lineage>
</organism>
<accession>A0A425C833</accession>
<dbReference type="Pfam" id="PF09418">
    <property type="entry name" value="DUF2009"/>
    <property type="match status" value="1"/>
</dbReference>
<name>A0A425C833_9STRA</name>
<proteinExistence type="predicted"/>
<reference evidence="2 3" key="1">
    <citation type="submission" date="2018-06" db="EMBL/GenBank/DDBJ databases">
        <title>Comparative genomics of downy mildews reveals potential adaptations to biotrophy.</title>
        <authorList>
            <person name="Fletcher K."/>
            <person name="Klosterman S.J."/>
            <person name="Derevnina L."/>
            <person name="Martin F."/>
            <person name="Koike S."/>
            <person name="Reyes Chin-Wo S."/>
            <person name="Mou B."/>
            <person name="Michelmore R."/>
        </authorList>
    </citation>
    <scope>NUCLEOTIDE SEQUENCE [LARGE SCALE GENOMIC DNA]</scope>
    <source>
        <strain evidence="2 3">R13</strain>
    </source>
</reference>
<dbReference type="PANTHER" id="PTHR31560">
    <property type="entry name" value="UPF0652 PROTEIN C16A11.03C-RELATED"/>
    <property type="match status" value="1"/>
</dbReference>